<dbReference type="InterPro" id="IPR019887">
    <property type="entry name" value="Tscrpt_reg_AsnC/Lrp_C"/>
</dbReference>
<dbReference type="SUPFAM" id="SSF54909">
    <property type="entry name" value="Dimeric alpha+beta barrel"/>
    <property type="match status" value="1"/>
</dbReference>
<dbReference type="PROSITE" id="PS50956">
    <property type="entry name" value="HTH_ASNC_2"/>
    <property type="match status" value="1"/>
</dbReference>
<dbReference type="PANTHER" id="PTHR30154:SF34">
    <property type="entry name" value="TRANSCRIPTIONAL REGULATOR AZLB"/>
    <property type="match status" value="1"/>
</dbReference>
<dbReference type="AlphaFoldDB" id="A0A1Y5TX71"/>
<dbReference type="InterPro" id="IPR036390">
    <property type="entry name" value="WH_DNA-bd_sf"/>
</dbReference>
<evidence type="ECO:0000259" key="4">
    <source>
        <dbReference type="PROSITE" id="PS50956"/>
    </source>
</evidence>
<organism evidence="5 6">
    <name type="scientific">Oceanibacterium hippocampi</name>
    <dbReference type="NCBI Taxonomy" id="745714"/>
    <lineage>
        <taxon>Bacteria</taxon>
        <taxon>Pseudomonadati</taxon>
        <taxon>Pseudomonadota</taxon>
        <taxon>Alphaproteobacteria</taxon>
        <taxon>Sneathiellales</taxon>
        <taxon>Sneathiellaceae</taxon>
        <taxon>Oceanibacterium</taxon>
    </lineage>
</organism>
<dbReference type="Proteomes" id="UP000193200">
    <property type="component" value="Unassembled WGS sequence"/>
</dbReference>
<sequence>MAAKLDELDLRLLGELQQNNQLSMAELAERVNSSPATCIRRVRRLREEKVIIADVSIIDPAALGRTMTVIVEVNIERERADLIELFKKSVLKCDQISHCYYVTGDADFVLFVHVADMEEYDEIISRLFHDNGNIKQFKTLVAIRRVKNSTRFPIRRFVDS</sequence>
<keyword evidence="1" id="KW-0805">Transcription regulation</keyword>
<dbReference type="OrthoDB" id="8590699at2"/>
<gene>
    <name evidence="5" type="primary">lrp_4</name>
    <name evidence="5" type="ORF">OCH7691_03892</name>
</gene>
<evidence type="ECO:0000256" key="2">
    <source>
        <dbReference type="ARBA" id="ARBA00023125"/>
    </source>
</evidence>
<feature type="domain" description="HTH asnC-type" evidence="4">
    <location>
        <begin position="5"/>
        <end position="66"/>
    </location>
</feature>
<dbReference type="Pfam" id="PF13404">
    <property type="entry name" value="HTH_AsnC-type"/>
    <property type="match status" value="1"/>
</dbReference>
<evidence type="ECO:0000313" key="5">
    <source>
        <dbReference type="EMBL" id="SLN75577.1"/>
    </source>
</evidence>
<dbReference type="SUPFAM" id="SSF46785">
    <property type="entry name" value="Winged helix' DNA-binding domain"/>
    <property type="match status" value="1"/>
</dbReference>
<dbReference type="PANTHER" id="PTHR30154">
    <property type="entry name" value="LEUCINE-RESPONSIVE REGULATORY PROTEIN"/>
    <property type="match status" value="1"/>
</dbReference>
<protein>
    <submittedName>
        <fullName evidence="5">Leucine-responsive regulatory protein</fullName>
    </submittedName>
</protein>
<dbReference type="GO" id="GO:0005829">
    <property type="term" value="C:cytosol"/>
    <property type="evidence" value="ECO:0007669"/>
    <property type="project" value="TreeGrafter"/>
</dbReference>
<evidence type="ECO:0000313" key="6">
    <source>
        <dbReference type="Proteomes" id="UP000193200"/>
    </source>
</evidence>
<dbReference type="InParanoid" id="A0A1Y5TX71"/>
<dbReference type="RefSeq" id="WP_085885235.1">
    <property type="nucleotide sequence ID" value="NZ_FWFR01000004.1"/>
</dbReference>
<keyword evidence="6" id="KW-1185">Reference proteome</keyword>
<keyword evidence="2" id="KW-0238">DNA-binding</keyword>
<dbReference type="GO" id="GO:0043200">
    <property type="term" value="P:response to amino acid"/>
    <property type="evidence" value="ECO:0007669"/>
    <property type="project" value="TreeGrafter"/>
</dbReference>
<dbReference type="SMART" id="SM00344">
    <property type="entry name" value="HTH_ASNC"/>
    <property type="match status" value="1"/>
</dbReference>
<dbReference type="Gene3D" id="1.10.10.10">
    <property type="entry name" value="Winged helix-like DNA-binding domain superfamily/Winged helix DNA-binding domain"/>
    <property type="match status" value="1"/>
</dbReference>
<dbReference type="EMBL" id="FWFR01000004">
    <property type="protein sequence ID" value="SLN75577.1"/>
    <property type="molecule type" value="Genomic_DNA"/>
</dbReference>
<dbReference type="InterPro" id="IPR011008">
    <property type="entry name" value="Dimeric_a/b-barrel"/>
</dbReference>
<dbReference type="InterPro" id="IPR036388">
    <property type="entry name" value="WH-like_DNA-bd_sf"/>
</dbReference>
<dbReference type="Gene3D" id="3.30.70.920">
    <property type="match status" value="1"/>
</dbReference>
<dbReference type="InterPro" id="IPR019888">
    <property type="entry name" value="Tscrpt_reg_AsnC-like"/>
</dbReference>
<reference evidence="5 6" key="1">
    <citation type="submission" date="2017-03" db="EMBL/GenBank/DDBJ databases">
        <authorList>
            <person name="Afonso C.L."/>
            <person name="Miller P.J."/>
            <person name="Scott M.A."/>
            <person name="Spackman E."/>
            <person name="Goraichik I."/>
            <person name="Dimitrov K.M."/>
            <person name="Suarez D.L."/>
            <person name="Swayne D.E."/>
        </authorList>
    </citation>
    <scope>NUCLEOTIDE SEQUENCE [LARGE SCALE GENOMIC DNA]</scope>
    <source>
        <strain evidence="5 6">CECT 7691</strain>
    </source>
</reference>
<evidence type="ECO:0000256" key="3">
    <source>
        <dbReference type="ARBA" id="ARBA00023163"/>
    </source>
</evidence>
<evidence type="ECO:0000256" key="1">
    <source>
        <dbReference type="ARBA" id="ARBA00023015"/>
    </source>
</evidence>
<dbReference type="PRINTS" id="PR00033">
    <property type="entry name" value="HTHASNC"/>
</dbReference>
<keyword evidence="3" id="KW-0804">Transcription</keyword>
<name>A0A1Y5TX71_9PROT</name>
<dbReference type="InterPro" id="IPR000485">
    <property type="entry name" value="AsnC-type_HTH_dom"/>
</dbReference>
<accession>A0A1Y5TX71</accession>
<proteinExistence type="predicted"/>
<dbReference type="Pfam" id="PF01037">
    <property type="entry name" value="AsnC_trans_reg"/>
    <property type="match status" value="1"/>
</dbReference>
<dbReference type="GO" id="GO:0043565">
    <property type="term" value="F:sequence-specific DNA binding"/>
    <property type="evidence" value="ECO:0007669"/>
    <property type="project" value="InterPro"/>
</dbReference>